<protein>
    <submittedName>
        <fullName evidence="7">FUSC family protein</fullName>
    </submittedName>
</protein>
<organism evidence="7">
    <name type="scientific">Castellaniella ginsengisoli</name>
    <dbReference type="NCBI Taxonomy" id="546114"/>
    <lineage>
        <taxon>Bacteria</taxon>
        <taxon>Pseudomonadati</taxon>
        <taxon>Pseudomonadota</taxon>
        <taxon>Betaproteobacteria</taxon>
        <taxon>Burkholderiales</taxon>
        <taxon>Alcaligenaceae</taxon>
        <taxon>Castellaniella</taxon>
    </lineage>
</organism>
<dbReference type="AlphaFoldDB" id="A0AB39CM68"/>
<reference evidence="7" key="1">
    <citation type="submission" date="2024-05" db="EMBL/GenBank/DDBJ databases">
        <authorList>
            <person name="Luo Y.-C."/>
            <person name="Nicholds J."/>
            <person name="Mortimer T."/>
            <person name="Maboni G."/>
        </authorList>
    </citation>
    <scope>NUCLEOTIDE SEQUENCE</scope>
    <source>
        <strain evidence="7">153920</strain>
    </source>
</reference>
<feature type="transmembrane region" description="Helical" evidence="5">
    <location>
        <begin position="127"/>
        <end position="144"/>
    </location>
</feature>
<evidence type="ECO:0000256" key="1">
    <source>
        <dbReference type="ARBA" id="ARBA00004141"/>
    </source>
</evidence>
<feature type="transmembrane region" description="Helical" evidence="5">
    <location>
        <begin position="102"/>
        <end position="121"/>
    </location>
</feature>
<gene>
    <name evidence="7" type="ORF">ABRY99_06315</name>
</gene>
<evidence type="ECO:0000259" key="6">
    <source>
        <dbReference type="Pfam" id="PF13515"/>
    </source>
</evidence>
<feature type="domain" description="Integral membrane bound transporter" evidence="6">
    <location>
        <begin position="230"/>
        <end position="356"/>
    </location>
</feature>
<evidence type="ECO:0000256" key="3">
    <source>
        <dbReference type="ARBA" id="ARBA00022989"/>
    </source>
</evidence>
<accession>A0AB39CM68</accession>
<feature type="transmembrane region" description="Helical" evidence="5">
    <location>
        <begin position="175"/>
        <end position="195"/>
    </location>
</feature>
<proteinExistence type="predicted"/>
<feature type="transmembrane region" description="Helical" evidence="5">
    <location>
        <begin position="346"/>
        <end position="363"/>
    </location>
</feature>
<keyword evidence="3 5" id="KW-1133">Transmembrane helix</keyword>
<evidence type="ECO:0000313" key="7">
    <source>
        <dbReference type="EMBL" id="XDJ43172.1"/>
    </source>
</evidence>
<dbReference type="Pfam" id="PF13515">
    <property type="entry name" value="FUSC_2"/>
    <property type="match status" value="1"/>
</dbReference>
<dbReference type="EMBL" id="CP158252">
    <property type="protein sequence ID" value="XDJ43172.1"/>
    <property type="molecule type" value="Genomic_DNA"/>
</dbReference>
<name>A0AB39CM68_9BURK</name>
<feature type="transmembrane region" description="Helical" evidence="5">
    <location>
        <begin position="73"/>
        <end position="90"/>
    </location>
</feature>
<feature type="transmembrane region" description="Helical" evidence="5">
    <location>
        <begin position="289"/>
        <end position="309"/>
    </location>
</feature>
<evidence type="ECO:0000256" key="5">
    <source>
        <dbReference type="SAM" id="Phobius"/>
    </source>
</evidence>
<feature type="transmembrane region" description="Helical" evidence="5">
    <location>
        <begin position="151"/>
        <end position="169"/>
    </location>
</feature>
<dbReference type="RefSeq" id="WP_368643999.1">
    <property type="nucleotide sequence ID" value="NZ_CP158252.1"/>
</dbReference>
<evidence type="ECO:0000256" key="2">
    <source>
        <dbReference type="ARBA" id="ARBA00022692"/>
    </source>
</evidence>
<feature type="transmembrane region" description="Helical" evidence="5">
    <location>
        <begin position="265"/>
        <end position="283"/>
    </location>
</feature>
<feature type="transmembrane region" description="Helical" evidence="5">
    <location>
        <begin position="216"/>
        <end position="237"/>
    </location>
</feature>
<comment type="subcellular location">
    <subcellularLocation>
        <location evidence="1">Membrane</location>
        <topology evidence="1">Multi-pass membrane protein</topology>
    </subcellularLocation>
</comment>
<evidence type="ECO:0000256" key="4">
    <source>
        <dbReference type="ARBA" id="ARBA00023136"/>
    </source>
</evidence>
<sequence length="379" mass="40464">MAGTPGPDAPAPAVLPARRRDAVRHLLHTHRFAESVRLGTPPSMRNSVLAGLQAALATALCVPLFLLSPWAHLVGFASLGALVALFGRFAPRRSRTGIVLQCAFWQTFAVFAMSATAWLGWPQQAQLALLAAFCGFYLLICLRCRFGAPGPLIFIFAVGAAMTDTLALPQLVERTLATAVAALFAWLICVASEAWRHPSTPERPFPKDPERSLAELGFMAARVTIAAGIVVFASHALGFEHPAWAAMGAVAVMQGSHLHISMHRALQRMAGTIIGAVFAWLLLVQHPSAWLIIAVLVLLQLVTEIVIGLNYGLAQVCVTPMALLMTHLASPTAAGAAMAPERVADTLLGALIGLMIAVALSSLEDRRQLAHHHRARRPG</sequence>
<dbReference type="GO" id="GO:0016020">
    <property type="term" value="C:membrane"/>
    <property type="evidence" value="ECO:0007669"/>
    <property type="project" value="UniProtKB-SubCell"/>
</dbReference>
<dbReference type="InterPro" id="IPR049453">
    <property type="entry name" value="Memb_transporter_dom"/>
</dbReference>
<keyword evidence="4 5" id="KW-0472">Membrane</keyword>
<keyword evidence="2 5" id="KW-0812">Transmembrane</keyword>